<name>A0ABQ5I5D3_9ASTR</name>
<keyword evidence="2" id="KW-1185">Reference proteome</keyword>
<gene>
    <name evidence="1" type="ORF">Tco_1090100</name>
</gene>
<proteinExistence type="predicted"/>
<organism evidence="1 2">
    <name type="scientific">Tanacetum coccineum</name>
    <dbReference type="NCBI Taxonomy" id="301880"/>
    <lineage>
        <taxon>Eukaryota</taxon>
        <taxon>Viridiplantae</taxon>
        <taxon>Streptophyta</taxon>
        <taxon>Embryophyta</taxon>
        <taxon>Tracheophyta</taxon>
        <taxon>Spermatophyta</taxon>
        <taxon>Magnoliopsida</taxon>
        <taxon>eudicotyledons</taxon>
        <taxon>Gunneridae</taxon>
        <taxon>Pentapetalae</taxon>
        <taxon>asterids</taxon>
        <taxon>campanulids</taxon>
        <taxon>Asterales</taxon>
        <taxon>Asteraceae</taxon>
        <taxon>Asteroideae</taxon>
        <taxon>Anthemideae</taxon>
        <taxon>Anthemidinae</taxon>
        <taxon>Tanacetum</taxon>
    </lineage>
</organism>
<evidence type="ECO:0000313" key="2">
    <source>
        <dbReference type="Proteomes" id="UP001151760"/>
    </source>
</evidence>
<evidence type="ECO:0000313" key="1">
    <source>
        <dbReference type="EMBL" id="GJT94582.1"/>
    </source>
</evidence>
<protein>
    <submittedName>
        <fullName evidence="1">Uncharacterized protein</fullName>
    </submittedName>
</protein>
<dbReference type="EMBL" id="BQNB010020309">
    <property type="protein sequence ID" value="GJT94582.1"/>
    <property type="molecule type" value="Genomic_DNA"/>
</dbReference>
<reference evidence="1" key="2">
    <citation type="submission" date="2022-01" db="EMBL/GenBank/DDBJ databases">
        <authorList>
            <person name="Yamashiro T."/>
            <person name="Shiraishi A."/>
            <person name="Satake H."/>
            <person name="Nakayama K."/>
        </authorList>
    </citation>
    <scope>NUCLEOTIDE SEQUENCE</scope>
</reference>
<dbReference type="Proteomes" id="UP001151760">
    <property type="component" value="Unassembled WGS sequence"/>
</dbReference>
<sequence>MPDVGAGSGARIPCPLKPCKMADGAIATPTEQALSSKRDAERTLYARVLFAAYVLDARCAGLKTANAKATIKQPTMTMQHSSSFKSLHPAHAGLFSKNMSVRAS</sequence>
<reference evidence="1" key="1">
    <citation type="journal article" date="2022" name="Int. J. Mol. Sci.">
        <title>Draft Genome of Tanacetum Coccineum: Genomic Comparison of Closely Related Tanacetum-Family Plants.</title>
        <authorList>
            <person name="Yamashiro T."/>
            <person name="Shiraishi A."/>
            <person name="Nakayama K."/>
            <person name="Satake H."/>
        </authorList>
    </citation>
    <scope>NUCLEOTIDE SEQUENCE</scope>
</reference>
<accession>A0ABQ5I5D3</accession>
<comment type="caution">
    <text evidence="1">The sequence shown here is derived from an EMBL/GenBank/DDBJ whole genome shotgun (WGS) entry which is preliminary data.</text>
</comment>